<dbReference type="EMBL" id="JAUIQD010000005">
    <property type="protein sequence ID" value="KAK3348826.1"/>
    <property type="molecule type" value="Genomic_DNA"/>
</dbReference>
<evidence type="ECO:0000313" key="2">
    <source>
        <dbReference type="Proteomes" id="UP001275084"/>
    </source>
</evidence>
<organism evidence="1 2">
    <name type="scientific">Lasiosphaeria hispida</name>
    <dbReference type="NCBI Taxonomy" id="260671"/>
    <lineage>
        <taxon>Eukaryota</taxon>
        <taxon>Fungi</taxon>
        <taxon>Dikarya</taxon>
        <taxon>Ascomycota</taxon>
        <taxon>Pezizomycotina</taxon>
        <taxon>Sordariomycetes</taxon>
        <taxon>Sordariomycetidae</taxon>
        <taxon>Sordariales</taxon>
        <taxon>Lasiosphaeriaceae</taxon>
        <taxon>Lasiosphaeria</taxon>
    </lineage>
</organism>
<proteinExistence type="predicted"/>
<dbReference type="AlphaFoldDB" id="A0AAJ0HDY1"/>
<reference evidence="1" key="2">
    <citation type="submission" date="2023-06" db="EMBL/GenBank/DDBJ databases">
        <authorList>
            <consortium name="Lawrence Berkeley National Laboratory"/>
            <person name="Haridas S."/>
            <person name="Hensen N."/>
            <person name="Bonometti L."/>
            <person name="Westerberg I."/>
            <person name="Brannstrom I.O."/>
            <person name="Guillou S."/>
            <person name="Cros-Aarteil S."/>
            <person name="Calhoun S."/>
            <person name="Kuo A."/>
            <person name="Mondo S."/>
            <person name="Pangilinan J."/>
            <person name="Riley R."/>
            <person name="Labutti K."/>
            <person name="Andreopoulos B."/>
            <person name="Lipzen A."/>
            <person name="Chen C."/>
            <person name="Yanf M."/>
            <person name="Daum C."/>
            <person name="Ng V."/>
            <person name="Clum A."/>
            <person name="Steindorff A."/>
            <person name="Ohm R."/>
            <person name="Martin F."/>
            <person name="Silar P."/>
            <person name="Natvig D."/>
            <person name="Lalanne C."/>
            <person name="Gautier V."/>
            <person name="Ament-Velasquez S.L."/>
            <person name="Kruys A."/>
            <person name="Hutchinson M.I."/>
            <person name="Powell A.J."/>
            <person name="Barry K."/>
            <person name="Miller A.N."/>
            <person name="Grigoriev I.V."/>
            <person name="Debuchy R."/>
            <person name="Gladieux P."/>
            <person name="Thoren M.H."/>
            <person name="Johannesson H."/>
        </authorList>
    </citation>
    <scope>NUCLEOTIDE SEQUENCE</scope>
    <source>
        <strain evidence="1">CBS 955.72</strain>
    </source>
</reference>
<sequence length="181" mass="19347">MDASGGRSGTIGELGIGWWERGLRMPACLLLSASAGWQLLPSFGDAGWLAGLGPLVKLHRWRELDAGGVIIHQSADLPAATGTGAGAEKQDQEHSGVEATFISSSERSYLRVLADLQRAKQRASVTAVYSIPIGSTPRTRMRGRHPISQSRYILAVHGIDHLENMSNGSQRQDCITSIGSS</sequence>
<gene>
    <name evidence="1" type="ORF">B0T25DRAFT_230176</name>
</gene>
<comment type="caution">
    <text evidence="1">The sequence shown here is derived from an EMBL/GenBank/DDBJ whole genome shotgun (WGS) entry which is preliminary data.</text>
</comment>
<accession>A0AAJ0HDY1</accession>
<reference evidence="1" key="1">
    <citation type="journal article" date="2023" name="Mol. Phylogenet. Evol.">
        <title>Genome-scale phylogeny and comparative genomics of the fungal order Sordariales.</title>
        <authorList>
            <person name="Hensen N."/>
            <person name="Bonometti L."/>
            <person name="Westerberg I."/>
            <person name="Brannstrom I.O."/>
            <person name="Guillou S."/>
            <person name="Cros-Aarteil S."/>
            <person name="Calhoun S."/>
            <person name="Haridas S."/>
            <person name="Kuo A."/>
            <person name="Mondo S."/>
            <person name="Pangilinan J."/>
            <person name="Riley R."/>
            <person name="LaButti K."/>
            <person name="Andreopoulos B."/>
            <person name="Lipzen A."/>
            <person name="Chen C."/>
            <person name="Yan M."/>
            <person name="Daum C."/>
            <person name="Ng V."/>
            <person name="Clum A."/>
            <person name="Steindorff A."/>
            <person name="Ohm R.A."/>
            <person name="Martin F."/>
            <person name="Silar P."/>
            <person name="Natvig D.O."/>
            <person name="Lalanne C."/>
            <person name="Gautier V."/>
            <person name="Ament-Velasquez S.L."/>
            <person name="Kruys A."/>
            <person name="Hutchinson M.I."/>
            <person name="Powell A.J."/>
            <person name="Barry K."/>
            <person name="Miller A.N."/>
            <person name="Grigoriev I.V."/>
            <person name="Debuchy R."/>
            <person name="Gladieux P."/>
            <person name="Hiltunen Thoren M."/>
            <person name="Johannesson H."/>
        </authorList>
    </citation>
    <scope>NUCLEOTIDE SEQUENCE</scope>
    <source>
        <strain evidence="1">CBS 955.72</strain>
    </source>
</reference>
<evidence type="ECO:0000313" key="1">
    <source>
        <dbReference type="EMBL" id="KAK3348826.1"/>
    </source>
</evidence>
<name>A0AAJ0HDY1_9PEZI</name>
<keyword evidence="2" id="KW-1185">Reference proteome</keyword>
<dbReference type="Proteomes" id="UP001275084">
    <property type="component" value="Unassembled WGS sequence"/>
</dbReference>
<protein>
    <submittedName>
        <fullName evidence="1">Uncharacterized protein</fullName>
    </submittedName>
</protein>